<dbReference type="SMART" id="SM00387">
    <property type="entry name" value="HATPase_c"/>
    <property type="match status" value="1"/>
</dbReference>
<feature type="coiled-coil region" evidence="19">
    <location>
        <begin position="387"/>
        <end position="414"/>
    </location>
</feature>
<evidence type="ECO:0000256" key="5">
    <source>
        <dbReference type="ARBA" id="ARBA00022553"/>
    </source>
</evidence>
<dbReference type="EMBL" id="UGHR01000001">
    <property type="protein sequence ID" value="STQ89616.1"/>
    <property type="molecule type" value="Genomic_DNA"/>
</dbReference>
<feature type="domain" description="Response regulatory" evidence="21">
    <location>
        <begin position="660"/>
        <end position="778"/>
    </location>
</feature>
<reference evidence="25 27" key="2">
    <citation type="submission" date="2019-03" db="EMBL/GenBank/DDBJ databases">
        <title>Genomic Encyclopedia of Type Strains, Phase IV (KMG-IV): sequencing the most valuable type-strain genomes for metagenomic binning, comparative biology and taxonomic classification.</title>
        <authorList>
            <person name="Goeker M."/>
        </authorList>
    </citation>
    <scope>NUCLEOTIDE SEQUENCE [LARGE SCALE GENOMIC DNA]</scope>
    <source>
        <strain evidence="25 27">DSM 3764</strain>
    </source>
</reference>
<dbReference type="SUPFAM" id="SSF47226">
    <property type="entry name" value="Histidine-containing phosphotransfer domain, HPT domain"/>
    <property type="match status" value="1"/>
</dbReference>
<dbReference type="Gene3D" id="1.20.120.160">
    <property type="entry name" value="HPT domain"/>
    <property type="match status" value="1"/>
</dbReference>
<evidence type="ECO:0000256" key="7">
    <source>
        <dbReference type="ARBA" id="ARBA00022692"/>
    </source>
</evidence>
<keyword evidence="11" id="KW-1133">Transmembrane helix</keyword>
<dbReference type="PROSITE" id="PS50112">
    <property type="entry name" value="PAS"/>
    <property type="match status" value="1"/>
</dbReference>
<dbReference type="InterPro" id="IPR005467">
    <property type="entry name" value="His_kinase_dom"/>
</dbReference>
<dbReference type="Pfam" id="PF08447">
    <property type="entry name" value="PAS_3"/>
    <property type="match status" value="1"/>
</dbReference>
<dbReference type="Gene3D" id="3.40.50.2300">
    <property type="match status" value="1"/>
</dbReference>
<keyword evidence="10" id="KW-0067">ATP-binding</keyword>
<evidence type="ECO:0000256" key="2">
    <source>
        <dbReference type="ARBA" id="ARBA00004651"/>
    </source>
</evidence>
<dbReference type="InterPro" id="IPR000700">
    <property type="entry name" value="PAS-assoc_C"/>
</dbReference>
<evidence type="ECO:0000256" key="12">
    <source>
        <dbReference type="ARBA" id="ARBA00023012"/>
    </source>
</evidence>
<dbReference type="InterPro" id="IPR036097">
    <property type="entry name" value="HisK_dim/P_sf"/>
</dbReference>
<dbReference type="CDD" id="cd00082">
    <property type="entry name" value="HisKA"/>
    <property type="match status" value="1"/>
</dbReference>
<dbReference type="AlphaFoldDB" id="A0A377Q2W6"/>
<dbReference type="Proteomes" id="UP000295794">
    <property type="component" value="Unassembled WGS sequence"/>
</dbReference>
<dbReference type="GO" id="GO:0006355">
    <property type="term" value="P:regulation of DNA-templated transcription"/>
    <property type="evidence" value="ECO:0007669"/>
    <property type="project" value="InterPro"/>
</dbReference>
<dbReference type="PANTHER" id="PTHR45339">
    <property type="entry name" value="HYBRID SIGNAL TRANSDUCTION HISTIDINE KINASE J"/>
    <property type="match status" value="1"/>
</dbReference>
<dbReference type="Pfam" id="PF00989">
    <property type="entry name" value="PAS"/>
    <property type="match status" value="1"/>
</dbReference>
<comment type="catalytic activity">
    <reaction evidence="1">
        <text>ATP + protein L-histidine = ADP + protein N-phospho-L-histidine.</text>
        <dbReference type="EC" id="2.7.13.3"/>
    </reaction>
</comment>
<evidence type="ECO:0000256" key="16">
    <source>
        <dbReference type="ARBA" id="ARBA00068150"/>
    </source>
</evidence>
<dbReference type="SUPFAM" id="SSF55785">
    <property type="entry name" value="PYP-like sensor domain (PAS domain)"/>
    <property type="match status" value="2"/>
</dbReference>
<evidence type="ECO:0000256" key="17">
    <source>
        <dbReference type="ARBA" id="ARBA00070152"/>
    </source>
</evidence>
<keyword evidence="19" id="KW-0175">Coiled coil</keyword>
<feature type="domain" description="Histidine kinase" evidence="20">
    <location>
        <begin position="418"/>
        <end position="639"/>
    </location>
</feature>
<dbReference type="InterPro" id="IPR001610">
    <property type="entry name" value="PAC"/>
</dbReference>
<keyword evidence="8" id="KW-0547">Nucleotide-binding</keyword>
<dbReference type="SUPFAM" id="SSF55874">
    <property type="entry name" value="ATPase domain of HSP90 chaperone/DNA topoisomerase II/histidine kinase"/>
    <property type="match status" value="1"/>
</dbReference>
<dbReference type="EC" id="2.7.13.3" evidence="3"/>
<comment type="function">
    <text evidence="14">Member of the two-component regulatory system BvgS/BvgA. Phosphorylates BvgA via a four-step phosphorelay in response to environmental signals.</text>
</comment>
<evidence type="ECO:0000256" key="10">
    <source>
        <dbReference type="ARBA" id="ARBA00022840"/>
    </source>
</evidence>
<evidence type="ECO:0000256" key="6">
    <source>
        <dbReference type="ARBA" id="ARBA00022679"/>
    </source>
</evidence>
<keyword evidence="6 24" id="KW-0808">Transferase</keyword>
<dbReference type="SMART" id="SM00091">
    <property type="entry name" value="PAS"/>
    <property type="match status" value="2"/>
</dbReference>
<evidence type="ECO:0000259" key="20">
    <source>
        <dbReference type="PROSITE" id="PS50109"/>
    </source>
</evidence>
<evidence type="ECO:0000256" key="15">
    <source>
        <dbReference type="ARBA" id="ARBA00064003"/>
    </source>
</evidence>
<organism evidence="24 26">
    <name type="scientific">Iodobacter fluviatilis</name>
    <dbReference type="NCBI Taxonomy" id="537"/>
    <lineage>
        <taxon>Bacteria</taxon>
        <taxon>Pseudomonadati</taxon>
        <taxon>Pseudomonadota</taxon>
        <taxon>Betaproteobacteria</taxon>
        <taxon>Neisseriales</taxon>
        <taxon>Chitinibacteraceae</taxon>
        <taxon>Iodobacter</taxon>
    </lineage>
</organism>
<dbReference type="Pfam" id="PF00512">
    <property type="entry name" value="HisKA"/>
    <property type="match status" value="1"/>
</dbReference>
<dbReference type="InterPro" id="IPR003594">
    <property type="entry name" value="HATPase_dom"/>
</dbReference>
<keyword evidence="9" id="KW-0418">Kinase</keyword>
<dbReference type="FunFam" id="3.30.565.10:FF:000010">
    <property type="entry name" value="Sensor histidine kinase RcsC"/>
    <property type="match status" value="1"/>
</dbReference>
<dbReference type="PANTHER" id="PTHR45339:SF1">
    <property type="entry name" value="HYBRID SIGNAL TRANSDUCTION HISTIDINE KINASE J"/>
    <property type="match status" value="1"/>
</dbReference>
<dbReference type="SUPFAM" id="SSF52172">
    <property type="entry name" value="CheY-like"/>
    <property type="match status" value="1"/>
</dbReference>
<dbReference type="InterPro" id="IPR036641">
    <property type="entry name" value="HPT_dom_sf"/>
</dbReference>
<dbReference type="GO" id="GO:0000155">
    <property type="term" value="F:phosphorelay sensor kinase activity"/>
    <property type="evidence" value="ECO:0007669"/>
    <property type="project" value="InterPro"/>
</dbReference>
<evidence type="ECO:0000313" key="25">
    <source>
        <dbReference type="EMBL" id="TCU90589.1"/>
    </source>
</evidence>
<dbReference type="SUPFAM" id="SSF47384">
    <property type="entry name" value="Homodimeric domain of signal transducing histidine kinase"/>
    <property type="match status" value="1"/>
</dbReference>
<dbReference type="Gene3D" id="1.10.287.130">
    <property type="match status" value="1"/>
</dbReference>
<dbReference type="InterPro" id="IPR003661">
    <property type="entry name" value="HisK_dim/P_dom"/>
</dbReference>
<accession>A0A377Q2W6</accession>
<evidence type="ECO:0000256" key="13">
    <source>
        <dbReference type="ARBA" id="ARBA00023136"/>
    </source>
</evidence>
<dbReference type="InterPro" id="IPR035965">
    <property type="entry name" value="PAS-like_dom_sf"/>
</dbReference>
<comment type="subunit">
    <text evidence="15">At low DSF concentrations, interacts with RpfF.</text>
</comment>
<feature type="domain" description="PAS" evidence="22">
    <location>
        <begin position="275"/>
        <end position="321"/>
    </location>
</feature>
<dbReference type="PRINTS" id="PR00344">
    <property type="entry name" value="BCTRLSENSOR"/>
</dbReference>
<proteinExistence type="predicted"/>
<dbReference type="Pfam" id="PF01627">
    <property type="entry name" value="Hpt"/>
    <property type="match status" value="1"/>
</dbReference>
<dbReference type="Pfam" id="PF02518">
    <property type="entry name" value="HATPase_c"/>
    <property type="match status" value="1"/>
</dbReference>
<evidence type="ECO:0000256" key="9">
    <source>
        <dbReference type="ARBA" id="ARBA00022777"/>
    </source>
</evidence>
<keyword evidence="5 18" id="KW-0597">Phosphoprotein</keyword>
<dbReference type="GO" id="GO:0005886">
    <property type="term" value="C:plasma membrane"/>
    <property type="evidence" value="ECO:0007669"/>
    <property type="project" value="UniProtKB-SubCell"/>
</dbReference>
<evidence type="ECO:0000259" key="21">
    <source>
        <dbReference type="PROSITE" id="PS50110"/>
    </source>
</evidence>
<dbReference type="InterPro" id="IPR013767">
    <property type="entry name" value="PAS_fold"/>
</dbReference>
<dbReference type="CDD" id="cd17546">
    <property type="entry name" value="REC_hyHK_CKI1_RcsC-like"/>
    <property type="match status" value="1"/>
</dbReference>
<evidence type="ECO:0000259" key="23">
    <source>
        <dbReference type="PROSITE" id="PS50113"/>
    </source>
</evidence>
<feature type="modified residue" description="4-aspartylphosphate" evidence="18">
    <location>
        <position position="711"/>
    </location>
</feature>
<dbReference type="InterPro" id="IPR004358">
    <property type="entry name" value="Sig_transdc_His_kin-like_C"/>
</dbReference>
<reference evidence="24 26" key="1">
    <citation type="submission" date="2018-06" db="EMBL/GenBank/DDBJ databases">
        <authorList>
            <consortium name="Pathogen Informatics"/>
            <person name="Doyle S."/>
        </authorList>
    </citation>
    <scope>NUCLEOTIDE SEQUENCE [LARGE SCALE GENOMIC DNA]</scope>
    <source>
        <strain evidence="24 26">NCTC11159</strain>
    </source>
</reference>
<evidence type="ECO:0000313" key="26">
    <source>
        <dbReference type="Proteomes" id="UP000255108"/>
    </source>
</evidence>
<keyword evidence="4" id="KW-1003">Cell membrane</keyword>
<dbReference type="InterPro" id="IPR008207">
    <property type="entry name" value="Sig_transdc_His_kin_Hpt_dom"/>
</dbReference>
<dbReference type="PROSITE" id="PS50109">
    <property type="entry name" value="HIS_KIN"/>
    <property type="match status" value="1"/>
</dbReference>
<evidence type="ECO:0000313" key="24">
    <source>
        <dbReference type="EMBL" id="STQ89616.1"/>
    </source>
</evidence>
<evidence type="ECO:0000256" key="4">
    <source>
        <dbReference type="ARBA" id="ARBA00022475"/>
    </source>
</evidence>
<name>A0A377Q2W6_9NEIS</name>
<gene>
    <name evidence="24" type="primary">arcB_2</name>
    <name evidence="25" type="ORF">EV682_101624</name>
    <name evidence="24" type="ORF">NCTC11159_00642</name>
</gene>
<dbReference type="InterPro" id="IPR001789">
    <property type="entry name" value="Sig_transdc_resp-reg_receiver"/>
</dbReference>
<keyword evidence="12" id="KW-0902">Two-component regulatory system</keyword>
<dbReference type="Gene3D" id="3.30.565.10">
    <property type="entry name" value="Histidine kinase-like ATPase, C-terminal domain"/>
    <property type="match status" value="1"/>
</dbReference>
<dbReference type="InterPro" id="IPR000014">
    <property type="entry name" value="PAS"/>
</dbReference>
<dbReference type="FunFam" id="1.10.287.130:FF:000002">
    <property type="entry name" value="Two-component osmosensing histidine kinase"/>
    <property type="match status" value="1"/>
</dbReference>
<comment type="subcellular location">
    <subcellularLocation>
        <location evidence="2">Cell membrane</location>
        <topology evidence="2">Multi-pass membrane protein</topology>
    </subcellularLocation>
</comment>
<dbReference type="Proteomes" id="UP000255108">
    <property type="component" value="Unassembled WGS sequence"/>
</dbReference>
<dbReference type="NCBIfam" id="TIGR00229">
    <property type="entry name" value="sensory_box"/>
    <property type="match status" value="1"/>
</dbReference>
<evidence type="ECO:0000313" key="27">
    <source>
        <dbReference type="Proteomes" id="UP000295794"/>
    </source>
</evidence>
<evidence type="ECO:0000256" key="1">
    <source>
        <dbReference type="ARBA" id="ARBA00000085"/>
    </source>
</evidence>
<feature type="domain" description="PAC" evidence="23">
    <location>
        <begin position="348"/>
        <end position="400"/>
    </location>
</feature>
<dbReference type="PROSITE" id="PS50110">
    <property type="entry name" value="RESPONSE_REGULATORY"/>
    <property type="match status" value="1"/>
</dbReference>
<dbReference type="Pfam" id="PF00072">
    <property type="entry name" value="Response_reg"/>
    <property type="match status" value="1"/>
</dbReference>
<dbReference type="SMART" id="SM00086">
    <property type="entry name" value="PAC"/>
    <property type="match status" value="2"/>
</dbReference>
<keyword evidence="27" id="KW-1185">Reference proteome</keyword>
<keyword evidence="13" id="KW-0472">Membrane</keyword>
<dbReference type="SMART" id="SM00448">
    <property type="entry name" value="REC"/>
    <property type="match status" value="1"/>
</dbReference>
<dbReference type="CDD" id="cd00130">
    <property type="entry name" value="PAS"/>
    <property type="match status" value="2"/>
</dbReference>
<dbReference type="GO" id="GO:0005524">
    <property type="term" value="F:ATP binding"/>
    <property type="evidence" value="ECO:0007669"/>
    <property type="project" value="UniProtKB-KW"/>
</dbReference>
<evidence type="ECO:0000256" key="3">
    <source>
        <dbReference type="ARBA" id="ARBA00012438"/>
    </source>
</evidence>
<protein>
    <recommendedName>
        <fullName evidence="16">Sensory/regulatory protein RpfC</fullName>
        <ecNumber evidence="3">2.7.13.3</ecNumber>
    </recommendedName>
    <alternativeName>
        <fullName evidence="17">Virulence sensor protein BvgS</fullName>
    </alternativeName>
</protein>
<evidence type="ECO:0000256" key="19">
    <source>
        <dbReference type="SAM" id="Coils"/>
    </source>
</evidence>
<evidence type="ECO:0000256" key="8">
    <source>
        <dbReference type="ARBA" id="ARBA00022741"/>
    </source>
</evidence>
<dbReference type="RefSeq" id="WP_115226045.1">
    <property type="nucleotide sequence ID" value="NZ_CAWOLO010000001.1"/>
</dbReference>
<dbReference type="CDD" id="cd16922">
    <property type="entry name" value="HATPase_EvgS-ArcB-TorS-like"/>
    <property type="match status" value="1"/>
</dbReference>
<feature type="coiled-coil region" evidence="19">
    <location>
        <begin position="123"/>
        <end position="157"/>
    </location>
</feature>
<dbReference type="EMBL" id="SMBT01000001">
    <property type="protein sequence ID" value="TCU90589.1"/>
    <property type="molecule type" value="Genomic_DNA"/>
</dbReference>
<feature type="domain" description="PAC" evidence="23">
    <location>
        <begin position="226"/>
        <end position="278"/>
    </location>
</feature>
<dbReference type="InterPro" id="IPR036890">
    <property type="entry name" value="HATPase_C_sf"/>
</dbReference>
<dbReference type="InterPro" id="IPR013655">
    <property type="entry name" value="PAS_fold_3"/>
</dbReference>
<evidence type="ECO:0000256" key="11">
    <source>
        <dbReference type="ARBA" id="ARBA00022989"/>
    </source>
</evidence>
<sequence>MNKLLARQLKRYLAWADESAVEAMLQAADLAAVDIRDRSVAVLLGNFRRLLLAIDESYQQFDRDVALGSRSLQISSDELSKANSTLRQEVLARQRAIDTLWETANRLQASLGRPALGKESAGLEQLSVLMGSLLNERQQAEAALQQQEAQFRMLAGNVPGVVFRGQIEYPRGMHYINDEIEVLTGCPAQHFLLPHVTHSYGALVLREDLALLEKTIHAALAGPDRYSVEYRLVHASGAIRWVLERGQIVRNAAQQAEYLDGIIFDITDQKLAAVQLRQLSAAIEANPVPVLITDAEGVIEYLNPKFEQTFGYSLAEIKGETPNILLSGEINLLAYQEMWQSLLRGDEWRRDVRHSCKSGQLVWMSVSVSPIRDAADKVTHFVAVYDNIELRKAAEEALIKAKEASDQANRLKSDFLANMSHEIRTPMNAIIGMTHLALNTDLSKQQRDYLTKTSCTAESLLHILNDILDFSKIEANRLQMEILPFRFESVLEKLSALYALKAEEKGLRLYIEPAADCDLSLLGDSLRIGQILNNLVGNAIKFTPEGEVRVQIRLLEAQEQRVHLQIAVKDTGIGLSAAQIAQLFKPFSQADSSTTRKFGGTGLGLSICKRLVELMKGHIWIESTPQQGSTFYVSLWLMRSAEQVLPDLVSGPVQRLDGVRILLVEDNVLNQQVAYELLTNVGASVIIAQHGGEALGWLSIDPLPCDLILMDLQMPVVDGHQATQLIRSEPRFNSLAIVAMTAHAMSDERQRCLNLGMNDYITKPVQPNELFTTVAKWAGQAVRPQPEEGKKVSKVPDESVLPHLPGINTQEVLQRLGGNKALITHLFQQFYQDYQGGYEQFQYLLKTDAKGAERWVHSIKGVAGTLGMHDLMLAAGQLERQLQLYPADEGAAAYPFKSELNHMLGTVGRGYTQFIKPHKNPPDTEKTGLLTKQLSALLDDCDGDSVDVYYRLREQLEGWVEVALLDRLGEAINTFDFERALESLTLIGKKL</sequence>
<dbReference type="InterPro" id="IPR011006">
    <property type="entry name" value="CheY-like_superfamily"/>
</dbReference>
<dbReference type="Gene3D" id="3.30.450.20">
    <property type="entry name" value="PAS domain"/>
    <property type="match status" value="2"/>
</dbReference>
<dbReference type="PROSITE" id="PS50113">
    <property type="entry name" value="PAC"/>
    <property type="match status" value="2"/>
</dbReference>
<keyword evidence="7" id="KW-0812">Transmembrane</keyword>
<evidence type="ECO:0000256" key="18">
    <source>
        <dbReference type="PROSITE-ProRule" id="PRU00169"/>
    </source>
</evidence>
<evidence type="ECO:0000259" key="22">
    <source>
        <dbReference type="PROSITE" id="PS50112"/>
    </source>
</evidence>
<evidence type="ECO:0000256" key="14">
    <source>
        <dbReference type="ARBA" id="ARBA00058004"/>
    </source>
</evidence>
<dbReference type="OrthoDB" id="8552871at2"/>
<dbReference type="SMART" id="SM00388">
    <property type="entry name" value="HisKA"/>
    <property type="match status" value="1"/>
</dbReference>